<comment type="caution">
    <text evidence="1">The sequence shown here is derived from an EMBL/GenBank/DDBJ whole genome shotgun (WGS) entry which is preliminary data.</text>
</comment>
<keyword evidence="2" id="KW-1185">Reference proteome</keyword>
<reference evidence="1 2" key="1">
    <citation type="journal article" date="2024" name="G3 (Bethesda)">
        <title>Genome assembly of Hibiscus sabdariffa L. provides insights into metabolisms of medicinal natural products.</title>
        <authorList>
            <person name="Kim T."/>
        </authorList>
    </citation>
    <scope>NUCLEOTIDE SEQUENCE [LARGE SCALE GENOMIC DNA]</scope>
    <source>
        <strain evidence="1">TK-2024</strain>
        <tissue evidence="1">Old leaves</tissue>
    </source>
</reference>
<proteinExistence type="predicted"/>
<organism evidence="1 2">
    <name type="scientific">Hibiscus sabdariffa</name>
    <name type="common">roselle</name>
    <dbReference type="NCBI Taxonomy" id="183260"/>
    <lineage>
        <taxon>Eukaryota</taxon>
        <taxon>Viridiplantae</taxon>
        <taxon>Streptophyta</taxon>
        <taxon>Embryophyta</taxon>
        <taxon>Tracheophyta</taxon>
        <taxon>Spermatophyta</taxon>
        <taxon>Magnoliopsida</taxon>
        <taxon>eudicotyledons</taxon>
        <taxon>Gunneridae</taxon>
        <taxon>Pentapetalae</taxon>
        <taxon>rosids</taxon>
        <taxon>malvids</taxon>
        <taxon>Malvales</taxon>
        <taxon>Malvaceae</taxon>
        <taxon>Malvoideae</taxon>
        <taxon>Hibiscus</taxon>
    </lineage>
</organism>
<evidence type="ECO:0000313" key="1">
    <source>
        <dbReference type="EMBL" id="KAK8494772.1"/>
    </source>
</evidence>
<dbReference type="Proteomes" id="UP001472677">
    <property type="component" value="Unassembled WGS sequence"/>
</dbReference>
<gene>
    <name evidence="1" type="ORF">V6N12_067056</name>
</gene>
<sequence length="100" mass="11095">MWCDTSLESRGRDLVSVKQLAVPELGGAGDNRGLTVLELEWNSQQDKDFEFSNSNFNFVSDRINARNTILTYTETDLVPVPVKSVVTEQGVEVVVTDGVF</sequence>
<name>A0ABR2AM74_9ROSI</name>
<dbReference type="EMBL" id="JBBPBM010000497">
    <property type="protein sequence ID" value="KAK8494772.1"/>
    <property type="molecule type" value="Genomic_DNA"/>
</dbReference>
<accession>A0ABR2AM74</accession>
<protein>
    <submittedName>
        <fullName evidence="1">Uncharacterized protein</fullName>
    </submittedName>
</protein>
<evidence type="ECO:0000313" key="2">
    <source>
        <dbReference type="Proteomes" id="UP001472677"/>
    </source>
</evidence>